<evidence type="ECO:0000313" key="13">
    <source>
        <dbReference type="Proteomes" id="UP001107558"/>
    </source>
</evidence>
<gene>
    <name evidence="12" type="ORF">PVAND_017120</name>
</gene>
<dbReference type="GO" id="GO:0003723">
    <property type="term" value="F:RNA binding"/>
    <property type="evidence" value="ECO:0007669"/>
    <property type="project" value="UniProtKB-KW"/>
</dbReference>
<comment type="similarity">
    <text evidence="4">Belongs to the snurportin family.</text>
</comment>
<keyword evidence="13" id="KW-1185">Reference proteome</keyword>
<name>A0A9J6BHB6_POLVA</name>
<comment type="subcellular location">
    <subcellularLocation>
        <location evidence="3">Cytoplasm</location>
    </subcellularLocation>
    <subcellularLocation>
        <location evidence="2">Nucleus</location>
    </subcellularLocation>
</comment>
<dbReference type="Gene3D" id="3.30.470.30">
    <property type="entry name" value="DNA ligase/mRNA capping enzyme"/>
    <property type="match status" value="1"/>
</dbReference>
<keyword evidence="6" id="KW-0813">Transport</keyword>
<feature type="coiled-coil region" evidence="10">
    <location>
        <begin position="19"/>
        <end position="47"/>
    </location>
</feature>
<evidence type="ECO:0000256" key="1">
    <source>
        <dbReference type="ARBA" id="ARBA00003975"/>
    </source>
</evidence>
<dbReference type="InterPro" id="IPR017336">
    <property type="entry name" value="Snurportin-1"/>
</dbReference>
<evidence type="ECO:0000256" key="2">
    <source>
        <dbReference type="ARBA" id="ARBA00004123"/>
    </source>
</evidence>
<dbReference type="PANTHER" id="PTHR13403:SF6">
    <property type="entry name" value="SNURPORTIN-1"/>
    <property type="match status" value="1"/>
</dbReference>
<keyword evidence="9" id="KW-0539">Nucleus</keyword>
<evidence type="ECO:0000256" key="5">
    <source>
        <dbReference type="ARBA" id="ARBA00016034"/>
    </source>
</evidence>
<dbReference type="InterPro" id="IPR047857">
    <property type="entry name" value="Snurportin1_C"/>
</dbReference>
<keyword evidence="10" id="KW-0175">Coiled coil</keyword>
<feature type="coiled-coil region" evidence="10">
    <location>
        <begin position="276"/>
        <end position="306"/>
    </location>
</feature>
<comment type="caution">
    <text evidence="12">The sequence shown here is derived from an EMBL/GenBank/DDBJ whole genome shotgun (WGS) entry which is preliminary data.</text>
</comment>
<proteinExistence type="inferred from homology"/>
<evidence type="ECO:0000256" key="10">
    <source>
        <dbReference type="SAM" id="Coils"/>
    </source>
</evidence>
<dbReference type="SUPFAM" id="SSF56091">
    <property type="entry name" value="DNA ligase/mRNA capping enzyme, catalytic domain"/>
    <property type="match status" value="1"/>
</dbReference>
<evidence type="ECO:0000256" key="6">
    <source>
        <dbReference type="ARBA" id="ARBA00022448"/>
    </source>
</evidence>
<keyword evidence="8" id="KW-0694">RNA-binding</keyword>
<evidence type="ECO:0000256" key="4">
    <source>
        <dbReference type="ARBA" id="ARBA00007540"/>
    </source>
</evidence>
<organism evidence="12 13">
    <name type="scientific">Polypedilum vanderplanki</name>
    <name type="common">Sleeping chironomid midge</name>
    <dbReference type="NCBI Taxonomy" id="319348"/>
    <lineage>
        <taxon>Eukaryota</taxon>
        <taxon>Metazoa</taxon>
        <taxon>Ecdysozoa</taxon>
        <taxon>Arthropoda</taxon>
        <taxon>Hexapoda</taxon>
        <taxon>Insecta</taxon>
        <taxon>Pterygota</taxon>
        <taxon>Neoptera</taxon>
        <taxon>Endopterygota</taxon>
        <taxon>Diptera</taxon>
        <taxon>Nematocera</taxon>
        <taxon>Chironomoidea</taxon>
        <taxon>Chironomidae</taxon>
        <taxon>Chironominae</taxon>
        <taxon>Polypedilum</taxon>
        <taxon>Polypedilum</taxon>
    </lineage>
</organism>
<feature type="domain" description="Snurportin-1 m3G cap-binding" evidence="11">
    <location>
        <begin position="79"/>
        <end position="249"/>
    </location>
</feature>
<evidence type="ECO:0000259" key="11">
    <source>
        <dbReference type="Pfam" id="PF21974"/>
    </source>
</evidence>
<evidence type="ECO:0000256" key="9">
    <source>
        <dbReference type="ARBA" id="ARBA00023242"/>
    </source>
</evidence>
<evidence type="ECO:0000256" key="3">
    <source>
        <dbReference type="ARBA" id="ARBA00004496"/>
    </source>
</evidence>
<evidence type="ECO:0000256" key="8">
    <source>
        <dbReference type="ARBA" id="ARBA00022884"/>
    </source>
</evidence>
<evidence type="ECO:0000313" key="12">
    <source>
        <dbReference type="EMBL" id="KAG5669228.1"/>
    </source>
</evidence>
<dbReference type="GO" id="GO:0061015">
    <property type="term" value="P:snRNA import into nucleus"/>
    <property type="evidence" value="ECO:0007669"/>
    <property type="project" value="InterPro"/>
</dbReference>
<keyword evidence="7" id="KW-0963">Cytoplasm</keyword>
<protein>
    <recommendedName>
        <fullName evidence="5">Snurportin-1</fullName>
    </recommendedName>
</protein>
<accession>A0A9J6BHB6</accession>
<sequence>MDYSSNDFQIPDSQQIVQLKELRICQKQYLEELKRKEKEEQEAYREDLKGIMSDFDPDKYKSGQDQKELVHNPMFKNILMGSKWMMEEPKDLDNYLLIPCPKGVRVSITRQEEKLSEVFSRDGHKLMDLMLNIPKNTQIDGILCKKNKTIYILDVLWYDDNDMRVSETSFRRYWIRSKFYERRLGVIDQNSGYKMSFIESYDFTRPDQINYCFQKFPIFEGVDLDGFLFYHKDLLYEKGENNRVLWLFPYMVDEVFAMFRVHKDYSLYKPINYTNYLEYIEKFNEKQKKKQKMKNKRKSKETTETKVDYQSSNLYSFDDIKDPKKRNADFEKFCQFDDDWFKAGPSNNKRQQDFSQDEMFSYGRPENRRKNKIQQLFDERERAWRIYFDS</sequence>
<comment type="function">
    <text evidence="1">Functions as an U snRNP-specific nuclear import adapter. Involved in the trimethylguanosine (m3G)-cap-dependent nuclear import of U snRNPs. Binds specifically to the terminal m3G-cap U snRNAs.</text>
</comment>
<dbReference type="EMBL" id="JADBJN010000004">
    <property type="protein sequence ID" value="KAG5669228.1"/>
    <property type="molecule type" value="Genomic_DNA"/>
</dbReference>
<dbReference type="GO" id="GO:0005737">
    <property type="term" value="C:cytoplasm"/>
    <property type="evidence" value="ECO:0007669"/>
    <property type="project" value="UniProtKB-SubCell"/>
</dbReference>
<dbReference type="PANTHER" id="PTHR13403">
    <property type="entry name" value="SNURPORTIN1 RNUT1 PROTEIN RNA, U TRANSPORTER 1"/>
    <property type="match status" value="1"/>
</dbReference>
<dbReference type="GO" id="GO:0005634">
    <property type="term" value="C:nucleus"/>
    <property type="evidence" value="ECO:0007669"/>
    <property type="project" value="UniProtKB-SubCell"/>
</dbReference>
<reference evidence="12" key="1">
    <citation type="submission" date="2021-03" db="EMBL/GenBank/DDBJ databases">
        <title>Chromosome level genome of the anhydrobiotic midge Polypedilum vanderplanki.</title>
        <authorList>
            <person name="Yoshida Y."/>
            <person name="Kikawada T."/>
            <person name="Gusev O."/>
        </authorList>
    </citation>
    <scope>NUCLEOTIDE SEQUENCE</scope>
    <source>
        <strain evidence="12">NIAS01</strain>
        <tissue evidence="12">Whole body or cell culture</tissue>
    </source>
</reference>
<dbReference type="Pfam" id="PF21974">
    <property type="entry name" value="SPN1_m3Gcap_bd"/>
    <property type="match status" value="1"/>
</dbReference>
<dbReference type="OrthoDB" id="10003593at2759"/>
<dbReference type="AlphaFoldDB" id="A0A9J6BHB6"/>
<evidence type="ECO:0000256" key="7">
    <source>
        <dbReference type="ARBA" id="ARBA00022490"/>
    </source>
</evidence>
<dbReference type="Proteomes" id="UP001107558">
    <property type="component" value="Chromosome 4"/>
</dbReference>